<name>A0AAD5QTW3_PARTN</name>
<evidence type="ECO:0000256" key="1">
    <source>
        <dbReference type="SAM" id="Phobius"/>
    </source>
</evidence>
<reference evidence="2" key="1">
    <citation type="submission" date="2021-06" db="EMBL/GenBank/DDBJ databases">
        <title>Parelaphostrongylus tenuis whole genome reference sequence.</title>
        <authorList>
            <person name="Garwood T.J."/>
            <person name="Larsen P.A."/>
            <person name="Fountain-Jones N.M."/>
            <person name="Garbe J.R."/>
            <person name="Macchietto M.G."/>
            <person name="Kania S.A."/>
            <person name="Gerhold R.W."/>
            <person name="Richards J.E."/>
            <person name="Wolf T.M."/>
        </authorList>
    </citation>
    <scope>NUCLEOTIDE SEQUENCE</scope>
    <source>
        <strain evidence="2">MNPRO001-30</strain>
        <tissue evidence="2">Meninges</tissue>
    </source>
</reference>
<keyword evidence="1" id="KW-0812">Transmembrane</keyword>
<feature type="transmembrane region" description="Helical" evidence="1">
    <location>
        <begin position="32"/>
        <end position="52"/>
    </location>
</feature>
<organism evidence="2 3">
    <name type="scientific">Parelaphostrongylus tenuis</name>
    <name type="common">Meningeal worm</name>
    <dbReference type="NCBI Taxonomy" id="148309"/>
    <lineage>
        <taxon>Eukaryota</taxon>
        <taxon>Metazoa</taxon>
        <taxon>Ecdysozoa</taxon>
        <taxon>Nematoda</taxon>
        <taxon>Chromadorea</taxon>
        <taxon>Rhabditida</taxon>
        <taxon>Rhabditina</taxon>
        <taxon>Rhabditomorpha</taxon>
        <taxon>Strongyloidea</taxon>
        <taxon>Metastrongylidae</taxon>
        <taxon>Parelaphostrongylus</taxon>
    </lineage>
</organism>
<evidence type="ECO:0000313" key="3">
    <source>
        <dbReference type="Proteomes" id="UP001196413"/>
    </source>
</evidence>
<dbReference type="AlphaFoldDB" id="A0AAD5QTW3"/>
<gene>
    <name evidence="2" type="ORF">KIN20_020852</name>
</gene>
<keyword evidence="1" id="KW-1133">Transmembrane helix</keyword>
<protein>
    <submittedName>
        <fullName evidence="2">Uncharacterized protein</fullName>
    </submittedName>
</protein>
<comment type="caution">
    <text evidence="2">The sequence shown here is derived from an EMBL/GenBank/DDBJ whole genome shotgun (WGS) entry which is preliminary data.</text>
</comment>
<accession>A0AAD5QTW3</accession>
<keyword evidence="1" id="KW-0472">Membrane</keyword>
<evidence type="ECO:0000313" key="2">
    <source>
        <dbReference type="EMBL" id="KAJ1361572.1"/>
    </source>
</evidence>
<keyword evidence="3" id="KW-1185">Reference proteome</keyword>
<proteinExistence type="predicted"/>
<dbReference type="EMBL" id="JAHQIW010004224">
    <property type="protein sequence ID" value="KAJ1361572.1"/>
    <property type="molecule type" value="Genomic_DNA"/>
</dbReference>
<sequence length="63" mass="7074">MVLRIDLVRQINEVEKFSGDLERLPIHKLLPILHQLFVCAVLVAFVIVRVGLSSEKQCSSSVS</sequence>
<dbReference type="Proteomes" id="UP001196413">
    <property type="component" value="Unassembled WGS sequence"/>
</dbReference>